<evidence type="ECO:0000256" key="2">
    <source>
        <dbReference type="SAM" id="Phobius"/>
    </source>
</evidence>
<accession>A0ABR3LJ06</accession>
<dbReference type="InterPro" id="IPR013783">
    <property type="entry name" value="Ig-like_fold"/>
</dbReference>
<name>A0ABR3LJ06_9TELE</name>
<dbReference type="InterPro" id="IPR036179">
    <property type="entry name" value="Ig-like_dom_sf"/>
</dbReference>
<dbReference type="Proteomes" id="UP001558613">
    <property type="component" value="Unassembled WGS sequence"/>
</dbReference>
<dbReference type="EMBL" id="JAYMGO010000022">
    <property type="protein sequence ID" value="KAL1251714.1"/>
    <property type="molecule type" value="Genomic_DNA"/>
</dbReference>
<evidence type="ECO:0000256" key="1">
    <source>
        <dbReference type="SAM" id="MobiDB-lite"/>
    </source>
</evidence>
<dbReference type="InterPro" id="IPR013106">
    <property type="entry name" value="Ig_V-set"/>
</dbReference>
<proteinExistence type="predicted"/>
<dbReference type="Gene3D" id="2.60.40.10">
    <property type="entry name" value="Immunoglobulins"/>
    <property type="match status" value="1"/>
</dbReference>
<comment type="caution">
    <text evidence="4">The sequence shown here is derived from an EMBL/GenBank/DDBJ whole genome shotgun (WGS) entry which is preliminary data.</text>
</comment>
<reference evidence="4 5" key="1">
    <citation type="submission" date="2023-09" db="EMBL/GenBank/DDBJ databases">
        <authorList>
            <person name="Wang M."/>
        </authorList>
    </citation>
    <scope>NUCLEOTIDE SEQUENCE [LARGE SCALE GENOMIC DNA]</scope>
    <source>
        <strain evidence="4">GT-2023</strain>
        <tissue evidence="4">Liver</tissue>
    </source>
</reference>
<keyword evidence="2" id="KW-1133">Transmembrane helix</keyword>
<dbReference type="Pfam" id="PF07686">
    <property type="entry name" value="V-set"/>
    <property type="match status" value="1"/>
</dbReference>
<organism evidence="4 5">
    <name type="scientific">Cirrhinus molitorella</name>
    <name type="common">mud carp</name>
    <dbReference type="NCBI Taxonomy" id="172907"/>
    <lineage>
        <taxon>Eukaryota</taxon>
        <taxon>Metazoa</taxon>
        <taxon>Chordata</taxon>
        <taxon>Craniata</taxon>
        <taxon>Vertebrata</taxon>
        <taxon>Euteleostomi</taxon>
        <taxon>Actinopterygii</taxon>
        <taxon>Neopterygii</taxon>
        <taxon>Teleostei</taxon>
        <taxon>Ostariophysi</taxon>
        <taxon>Cypriniformes</taxon>
        <taxon>Cyprinidae</taxon>
        <taxon>Labeoninae</taxon>
        <taxon>Labeonini</taxon>
        <taxon>Cirrhinus</taxon>
    </lineage>
</organism>
<gene>
    <name evidence="4" type="ORF">QQF64_019510</name>
</gene>
<dbReference type="SUPFAM" id="SSF48726">
    <property type="entry name" value="Immunoglobulin"/>
    <property type="match status" value="1"/>
</dbReference>
<evidence type="ECO:0000313" key="5">
    <source>
        <dbReference type="Proteomes" id="UP001558613"/>
    </source>
</evidence>
<keyword evidence="2" id="KW-0472">Membrane</keyword>
<keyword evidence="2" id="KW-0812">Transmembrane</keyword>
<sequence length="220" mass="24423">MNIRTTDSENYRLDIFSSSSIGSEIIFYVSVHGVSAQVKKNKGESVTLDTGEIKTTNYVMMWYFNVILIAEITGEQSEICADEQCKERFKNRLQLDHQTGSLTITNINTTDTGEYKLQIIISDSRFNITRVKRFNVTVIDSGQSEATIEGMRVSVCAGICVVCTLVGSSAVGGAVVLLFKDDCCRNCRPAEQNNPPNLPDQDIPLQNIPLENQEHESDSN</sequence>
<dbReference type="PANTHER" id="PTHR21063">
    <property type="entry name" value="LFA-3"/>
    <property type="match status" value="1"/>
</dbReference>
<keyword evidence="5" id="KW-1185">Reference proteome</keyword>
<evidence type="ECO:0000313" key="4">
    <source>
        <dbReference type="EMBL" id="KAL1251714.1"/>
    </source>
</evidence>
<feature type="domain" description="Immunoglobulin V-set" evidence="3">
    <location>
        <begin position="36"/>
        <end position="136"/>
    </location>
</feature>
<dbReference type="PANTHER" id="PTHR21063:SF4">
    <property type="entry name" value="CD48 ANTIGEN-RELATED"/>
    <property type="match status" value="1"/>
</dbReference>
<evidence type="ECO:0000259" key="3">
    <source>
        <dbReference type="Pfam" id="PF07686"/>
    </source>
</evidence>
<feature type="transmembrane region" description="Helical" evidence="2">
    <location>
        <begin position="153"/>
        <end position="179"/>
    </location>
</feature>
<feature type="region of interest" description="Disordered" evidence="1">
    <location>
        <begin position="194"/>
        <end position="220"/>
    </location>
</feature>
<protein>
    <recommendedName>
        <fullName evidence="3">Immunoglobulin V-set domain-containing protein</fullName>
    </recommendedName>
</protein>